<dbReference type="EMBL" id="CP000482">
    <property type="protein sequence ID" value="ABK99054.1"/>
    <property type="molecule type" value="Genomic_DNA"/>
</dbReference>
<proteinExistence type="predicted"/>
<evidence type="ECO:0000313" key="2">
    <source>
        <dbReference type="Proteomes" id="UP000006732"/>
    </source>
</evidence>
<dbReference type="Gene3D" id="3.40.190.10">
    <property type="entry name" value="Periplasmic binding protein-like II"/>
    <property type="match status" value="2"/>
</dbReference>
<dbReference type="SUPFAM" id="SSF53850">
    <property type="entry name" value="Periplasmic binding protein-like II"/>
    <property type="match status" value="1"/>
</dbReference>
<dbReference type="Proteomes" id="UP000006732">
    <property type="component" value="Chromosome"/>
</dbReference>
<reference evidence="1 2" key="1">
    <citation type="submission" date="2006-10" db="EMBL/GenBank/DDBJ databases">
        <title>Complete sequence of chromosome of Pelobacter propionicus DSM 2379.</title>
        <authorList>
            <consortium name="US DOE Joint Genome Institute"/>
            <person name="Copeland A."/>
            <person name="Lucas S."/>
            <person name="Lapidus A."/>
            <person name="Barry K."/>
            <person name="Detter J.C."/>
            <person name="Glavina del Rio T."/>
            <person name="Hammon N."/>
            <person name="Israni S."/>
            <person name="Dalin E."/>
            <person name="Tice H."/>
            <person name="Pitluck S."/>
            <person name="Saunders E."/>
            <person name="Brettin T."/>
            <person name="Bruce D."/>
            <person name="Han C."/>
            <person name="Tapia R."/>
            <person name="Schmutz J."/>
            <person name="Larimer F."/>
            <person name="Land M."/>
            <person name="Hauser L."/>
            <person name="Kyrpides N."/>
            <person name="Kim E."/>
            <person name="Lovley D."/>
            <person name="Richardson P."/>
        </authorList>
    </citation>
    <scope>NUCLEOTIDE SEQUENCE [LARGE SCALE GENOMIC DNA]</scope>
    <source>
        <strain evidence="2">DSM 2379 / NBRC 103807 / OttBd1</strain>
    </source>
</reference>
<dbReference type="eggNOG" id="COG3221">
    <property type="taxonomic scope" value="Bacteria"/>
</dbReference>
<dbReference type="KEGG" id="ppd:Ppro_1438"/>
<organism evidence="1 2">
    <name type="scientific">Pelobacter propionicus (strain DSM 2379 / NBRC 103807 / OttBd1)</name>
    <dbReference type="NCBI Taxonomy" id="338966"/>
    <lineage>
        <taxon>Bacteria</taxon>
        <taxon>Pseudomonadati</taxon>
        <taxon>Thermodesulfobacteriota</taxon>
        <taxon>Desulfuromonadia</taxon>
        <taxon>Desulfuromonadales</taxon>
        <taxon>Desulfuromonadaceae</taxon>
        <taxon>Pelobacter</taxon>
    </lineage>
</organism>
<dbReference type="STRING" id="338966.Ppro_1438"/>
<dbReference type="Pfam" id="PF12974">
    <property type="entry name" value="Phosphonate-bd"/>
    <property type="match status" value="1"/>
</dbReference>
<dbReference type="RefSeq" id="WP_011735347.1">
    <property type="nucleotide sequence ID" value="NC_008609.1"/>
</dbReference>
<protein>
    <submittedName>
        <fullName evidence="1">ABC-type phosphate/phosphonate transport system periplasmic component-like protein</fullName>
    </submittedName>
</protein>
<evidence type="ECO:0000313" key="1">
    <source>
        <dbReference type="EMBL" id="ABK99054.1"/>
    </source>
</evidence>
<dbReference type="HOGENOM" id="CLU_076872_0_0_7"/>
<dbReference type="OrthoDB" id="5343002at2"/>
<sequence length="325" mass="36278">MSRRDAPERASISRRLRLTALRLVPLLALVCILLLPLFASADGNDGIPAILRVGISSQLFPDLDHNDVRIAMGLWTREVARRIGVESQMQPVIFTRPAEMLEAVNRGELSVISLPALEYLQVRETAPLIPLIVSSSNNGRGKSFVLLTHRSSGISSLKQLGGKSIILPPSRNRASHLWLDVLMLREGKRDRNGFFRQVREGTRASQAIMAVFFRQADAVIVSRDALETSTALNPQMGSQLNVIAESDYLLDGVTCIPRNSSARYAAAFQQAALHLHENTVGKQILTLFQLERTMLFHPSQLAGVEELVRERKRLQARPIKRRQNR</sequence>
<gene>
    <name evidence="1" type="ordered locus">Ppro_1438</name>
</gene>
<accession>A1ANY4</accession>
<keyword evidence="2" id="KW-1185">Reference proteome</keyword>
<dbReference type="AlphaFoldDB" id="A1ANY4"/>
<name>A1ANY4_PELPD</name>